<gene>
    <name evidence="1" type="ORF">FBU59_006905</name>
</gene>
<evidence type="ECO:0000313" key="2">
    <source>
        <dbReference type="Proteomes" id="UP001150603"/>
    </source>
</evidence>
<comment type="caution">
    <text evidence="1">The sequence shown here is derived from an EMBL/GenBank/DDBJ whole genome shotgun (WGS) entry which is preliminary data.</text>
</comment>
<protein>
    <submittedName>
        <fullName evidence="1">Uncharacterized protein</fullName>
    </submittedName>
</protein>
<dbReference type="Proteomes" id="UP001150603">
    <property type="component" value="Unassembled WGS sequence"/>
</dbReference>
<name>A0ACC1IYJ9_9FUNG</name>
<dbReference type="EMBL" id="JANBPW010006301">
    <property type="protein sequence ID" value="KAJ1930871.1"/>
    <property type="molecule type" value="Genomic_DNA"/>
</dbReference>
<organism evidence="1 2">
    <name type="scientific">Linderina macrospora</name>
    <dbReference type="NCBI Taxonomy" id="4868"/>
    <lineage>
        <taxon>Eukaryota</taxon>
        <taxon>Fungi</taxon>
        <taxon>Fungi incertae sedis</taxon>
        <taxon>Zoopagomycota</taxon>
        <taxon>Kickxellomycotina</taxon>
        <taxon>Kickxellomycetes</taxon>
        <taxon>Kickxellales</taxon>
        <taxon>Kickxellaceae</taxon>
        <taxon>Linderina</taxon>
    </lineage>
</organism>
<evidence type="ECO:0000313" key="1">
    <source>
        <dbReference type="EMBL" id="KAJ1930871.1"/>
    </source>
</evidence>
<keyword evidence="2" id="KW-1185">Reference proteome</keyword>
<reference evidence="1" key="1">
    <citation type="submission" date="2022-07" db="EMBL/GenBank/DDBJ databases">
        <title>Phylogenomic reconstructions and comparative analyses of Kickxellomycotina fungi.</title>
        <authorList>
            <person name="Reynolds N.K."/>
            <person name="Stajich J.E."/>
            <person name="Barry K."/>
            <person name="Grigoriev I.V."/>
            <person name="Crous P."/>
            <person name="Smith M.E."/>
        </authorList>
    </citation>
    <scope>NUCLEOTIDE SEQUENCE</scope>
    <source>
        <strain evidence="1">NRRL 5244</strain>
    </source>
</reference>
<proteinExistence type="predicted"/>
<accession>A0ACC1IYJ9</accession>
<sequence>MTSTFGDKFYDVSAGDNASAGDDAAVVPSQVASAPSAQPDLTGAPVKYLEHLLTTRQSLSRNYLDVLPGAYNVLLADRVRRESSDVLDEKTIETNATSLMSHCATFAGIVKNIDLVCNTLDETIVHLLDQIPSSNEKAEVIRNNEDYFVHLLSIHIDKFDSYQLAADPETYLDAFVPSFIIDAPTDQLNWRTFLASYGSPFIRNFVIRALKGVQGISIDSLTHTALDLGSVW</sequence>